<dbReference type="InterPro" id="IPR001387">
    <property type="entry name" value="Cro/C1-type_HTH"/>
</dbReference>
<comment type="caution">
    <text evidence="2">The sequence shown here is derived from an EMBL/GenBank/DDBJ whole genome shotgun (WGS) entry which is preliminary data.</text>
</comment>
<dbReference type="Proteomes" id="UP000004382">
    <property type="component" value="Unassembled WGS sequence"/>
</dbReference>
<dbReference type="SUPFAM" id="SSF47413">
    <property type="entry name" value="lambda repressor-like DNA-binding domains"/>
    <property type="match status" value="1"/>
</dbReference>
<dbReference type="Pfam" id="PF01381">
    <property type="entry name" value="HTH_3"/>
    <property type="match status" value="1"/>
</dbReference>
<dbReference type="InterPro" id="IPR010982">
    <property type="entry name" value="Lambda_DNA-bd_dom_sf"/>
</dbReference>
<accession>H1KNQ9</accession>
<dbReference type="AlphaFoldDB" id="H1KNQ9"/>
<sequence length="221" mass="24615">MAAETPNRIAELRKLKGMTQQALAEAVGSHWITISKLERGKLPLSFEWAEKLGKALGVGEFAVFKQNPSSHPIFVDGLISEGGKASYFSDGEGKEGFETYHVDLDLNRRGGTYWFVIDNDGFFPFFQTNDLIQVEWVSPKDPSLFLNRLCLVDTKYNIEDKGELRLGFVVNSSKRNLYNLNILSGAPIKNLELSGIGVVTMALFNPPVWNARSGRSEEPEA</sequence>
<reference evidence="2 3" key="1">
    <citation type="submission" date="2011-09" db="EMBL/GenBank/DDBJ databases">
        <title>The draft genome of Methylobacterium extorquens DSM 13060.</title>
        <authorList>
            <consortium name="US DOE Joint Genome Institute (JGI-PGF)"/>
            <person name="Lucas S."/>
            <person name="Han J."/>
            <person name="Lapidus A."/>
            <person name="Cheng J.-F."/>
            <person name="Goodwin L."/>
            <person name="Pitluck S."/>
            <person name="Peters L."/>
            <person name="Land M.L."/>
            <person name="Hauser L."/>
            <person name="Koskimaki J."/>
            <person name="Halonen O."/>
            <person name="Pirttila A."/>
            <person name="Frank C."/>
            <person name="Woyke T.J."/>
        </authorList>
    </citation>
    <scope>NUCLEOTIDE SEQUENCE [LARGE SCALE GENOMIC DNA]</scope>
    <source>
        <strain evidence="2 3">DSM 13060</strain>
    </source>
</reference>
<evidence type="ECO:0000313" key="3">
    <source>
        <dbReference type="Proteomes" id="UP000004382"/>
    </source>
</evidence>
<dbReference type="PROSITE" id="PS50943">
    <property type="entry name" value="HTH_CROC1"/>
    <property type="match status" value="1"/>
</dbReference>
<dbReference type="RefSeq" id="WP_003603210.1">
    <property type="nucleotide sequence ID" value="NZ_AGJK01000149.1"/>
</dbReference>
<dbReference type="Gene3D" id="1.10.260.40">
    <property type="entry name" value="lambda repressor-like DNA-binding domains"/>
    <property type="match status" value="1"/>
</dbReference>
<dbReference type="EMBL" id="AGJK01000149">
    <property type="protein sequence ID" value="EHP90831.1"/>
    <property type="molecule type" value="Genomic_DNA"/>
</dbReference>
<dbReference type="CDD" id="cd00093">
    <property type="entry name" value="HTH_XRE"/>
    <property type="match status" value="1"/>
</dbReference>
<dbReference type="SMART" id="SM00530">
    <property type="entry name" value="HTH_XRE"/>
    <property type="match status" value="1"/>
</dbReference>
<proteinExistence type="predicted"/>
<evidence type="ECO:0000259" key="1">
    <source>
        <dbReference type="PROSITE" id="PS50943"/>
    </source>
</evidence>
<protein>
    <submittedName>
        <fullName evidence="2">Helix-turn-helix domain protein</fullName>
    </submittedName>
</protein>
<gene>
    <name evidence="2" type="ORF">MetexDRAFT_4272</name>
</gene>
<evidence type="ECO:0000313" key="2">
    <source>
        <dbReference type="EMBL" id="EHP90831.1"/>
    </source>
</evidence>
<name>H1KNQ9_METEX</name>
<feature type="domain" description="HTH cro/C1-type" evidence="1">
    <location>
        <begin position="9"/>
        <end position="64"/>
    </location>
</feature>
<organism evidence="2 3">
    <name type="scientific">Methylorubrum extorquens DSM 13060</name>
    <dbReference type="NCBI Taxonomy" id="882800"/>
    <lineage>
        <taxon>Bacteria</taxon>
        <taxon>Pseudomonadati</taxon>
        <taxon>Pseudomonadota</taxon>
        <taxon>Alphaproteobacteria</taxon>
        <taxon>Hyphomicrobiales</taxon>
        <taxon>Methylobacteriaceae</taxon>
        <taxon>Methylorubrum</taxon>
    </lineage>
</organism>
<dbReference type="GO" id="GO:0003677">
    <property type="term" value="F:DNA binding"/>
    <property type="evidence" value="ECO:0007669"/>
    <property type="project" value="InterPro"/>
</dbReference>